<keyword evidence="3 6" id="KW-1133">Transmembrane helix</keyword>
<evidence type="ECO:0000313" key="9">
    <source>
        <dbReference type="Proteomes" id="UP000886891"/>
    </source>
</evidence>
<comment type="caution">
    <text evidence="8">The sequence shown here is derived from an EMBL/GenBank/DDBJ whole genome shotgun (WGS) entry which is preliminary data.</text>
</comment>
<dbReference type="Pfam" id="PF01061">
    <property type="entry name" value="ABC2_membrane"/>
    <property type="match status" value="1"/>
</dbReference>
<dbReference type="AlphaFoldDB" id="A0A9D1NCJ8"/>
<keyword evidence="2 6" id="KW-0812">Transmembrane</keyword>
<evidence type="ECO:0000256" key="3">
    <source>
        <dbReference type="ARBA" id="ARBA00022989"/>
    </source>
</evidence>
<feature type="transmembrane region" description="Helical" evidence="6">
    <location>
        <begin position="277"/>
        <end position="295"/>
    </location>
</feature>
<feature type="transmembrane region" description="Helical" evidence="6">
    <location>
        <begin position="29"/>
        <end position="48"/>
    </location>
</feature>
<feature type="region of interest" description="Disordered" evidence="5">
    <location>
        <begin position="305"/>
        <end position="326"/>
    </location>
</feature>
<feature type="domain" description="ABC-2 type transporter transmembrane" evidence="7">
    <location>
        <begin position="16"/>
        <end position="238"/>
    </location>
</feature>
<protein>
    <submittedName>
        <fullName evidence="8">ABC transporter permease</fullName>
    </submittedName>
</protein>
<feature type="transmembrane region" description="Helical" evidence="6">
    <location>
        <begin position="192"/>
        <end position="212"/>
    </location>
</feature>
<proteinExistence type="predicted"/>
<dbReference type="Proteomes" id="UP000886891">
    <property type="component" value="Unassembled WGS sequence"/>
</dbReference>
<evidence type="ECO:0000256" key="2">
    <source>
        <dbReference type="ARBA" id="ARBA00022692"/>
    </source>
</evidence>
<dbReference type="EMBL" id="DVOH01000040">
    <property type="protein sequence ID" value="HIV00540.1"/>
    <property type="molecule type" value="Genomic_DNA"/>
</dbReference>
<reference evidence="8" key="1">
    <citation type="submission" date="2020-10" db="EMBL/GenBank/DDBJ databases">
        <authorList>
            <person name="Gilroy R."/>
        </authorList>
    </citation>
    <scope>NUCLEOTIDE SEQUENCE</scope>
    <source>
        <strain evidence="8">23406</strain>
    </source>
</reference>
<evidence type="ECO:0000256" key="5">
    <source>
        <dbReference type="SAM" id="MobiDB-lite"/>
    </source>
</evidence>
<evidence type="ECO:0000313" key="8">
    <source>
        <dbReference type="EMBL" id="HIV00540.1"/>
    </source>
</evidence>
<feature type="transmembrane region" description="Helical" evidence="6">
    <location>
        <begin position="120"/>
        <end position="148"/>
    </location>
</feature>
<keyword evidence="4 6" id="KW-0472">Membrane</keyword>
<evidence type="ECO:0000256" key="1">
    <source>
        <dbReference type="ARBA" id="ARBA00004141"/>
    </source>
</evidence>
<gene>
    <name evidence="8" type="ORF">IAB14_05480</name>
</gene>
<organism evidence="8 9">
    <name type="scientific">Candidatus Stercoripulliclostridium merdipullorum</name>
    <dbReference type="NCBI Taxonomy" id="2840952"/>
    <lineage>
        <taxon>Bacteria</taxon>
        <taxon>Bacillati</taxon>
        <taxon>Bacillota</taxon>
        <taxon>Clostridia</taxon>
        <taxon>Eubacteriales</taxon>
        <taxon>Candidatus Stercoripulliclostridium</taxon>
    </lineage>
</organism>
<comment type="subcellular location">
    <subcellularLocation>
        <location evidence="1">Membrane</location>
        <topology evidence="1">Multi-pass membrane protein</topology>
    </subcellularLocation>
</comment>
<sequence length="326" mass="34820">MKQVSLRDDAIMLANLIGRNLKLFLKDGMSVFFSLLSPLIILILYILFLRDVQMDAVLGAFGNAPVDRELLETFVDNWMLAGVISVACVTVSFSAQSITIKDREDGILADLMAAPVKRGVLSAAYLISNLLITFSICAFVLAVSFVFAAGGEWTLSVGDAFSIIGWMVLSAAGAATLSTLICGALKTSAQHGAATGIMSAAIGFLMGAYMPLSIFPKAVQYVALFLPGTYSASVFRNLYMEGALNKIAAQLPSVEGVLEDQFSMTLNFFGETIGADVQAGIFAGIFVLTVLIWGVKEGVAAIRRKKSEGQPNSRTETSDRPNDNRG</sequence>
<dbReference type="InterPro" id="IPR013525">
    <property type="entry name" value="ABC2_TM"/>
</dbReference>
<feature type="transmembrane region" description="Helical" evidence="6">
    <location>
        <begin position="160"/>
        <end position="185"/>
    </location>
</feature>
<feature type="transmembrane region" description="Helical" evidence="6">
    <location>
        <begin position="78"/>
        <end position="99"/>
    </location>
</feature>
<evidence type="ECO:0000259" key="7">
    <source>
        <dbReference type="Pfam" id="PF01061"/>
    </source>
</evidence>
<dbReference type="GO" id="GO:0140359">
    <property type="term" value="F:ABC-type transporter activity"/>
    <property type="evidence" value="ECO:0007669"/>
    <property type="project" value="InterPro"/>
</dbReference>
<dbReference type="PANTHER" id="PTHR43229:SF2">
    <property type="entry name" value="NODULATION PROTEIN J"/>
    <property type="match status" value="1"/>
</dbReference>
<accession>A0A9D1NCJ8</accession>
<dbReference type="PANTHER" id="PTHR43229">
    <property type="entry name" value="NODULATION PROTEIN J"/>
    <property type="match status" value="1"/>
</dbReference>
<reference evidence="8" key="2">
    <citation type="journal article" date="2021" name="PeerJ">
        <title>Extensive microbial diversity within the chicken gut microbiome revealed by metagenomics and culture.</title>
        <authorList>
            <person name="Gilroy R."/>
            <person name="Ravi A."/>
            <person name="Getino M."/>
            <person name="Pursley I."/>
            <person name="Horton D.L."/>
            <person name="Alikhan N.F."/>
            <person name="Baker D."/>
            <person name="Gharbi K."/>
            <person name="Hall N."/>
            <person name="Watson M."/>
            <person name="Adriaenssens E.M."/>
            <person name="Foster-Nyarko E."/>
            <person name="Jarju S."/>
            <person name="Secka A."/>
            <person name="Antonio M."/>
            <person name="Oren A."/>
            <person name="Chaudhuri R.R."/>
            <person name="La Ragione R."/>
            <person name="Hildebrand F."/>
            <person name="Pallen M.J."/>
        </authorList>
    </citation>
    <scope>NUCLEOTIDE SEQUENCE</scope>
    <source>
        <strain evidence="8">23406</strain>
    </source>
</reference>
<dbReference type="InterPro" id="IPR051784">
    <property type="entry name" value="Nod_factor_ABC_transporter"/>
</dbReference>
<dbReference type="GO" id="GO:0016020">
    <property type="term" value="C:membrane"/>
    <property type="evidence" value="ECO:0007669"/>
    <property type="project" value="UniProtKB-SubCell"/>
</dbReference>
<evidence type="ECO:0000256" key="6">
    <source>
        <dbReference type="SAM" id="Phobius"/>
    </source>
</evidence>
<name>A0A9D1NCJ8_9FIRM</name>
<evidence type="ECO:0000256" key="4">
    <source>
        <dbReference type="ARBA" id="ARBA00023136"/>
    </source>
</evidence>
<feature type="compositionally biased region" description="Basic and acidic residues" evidence="5">
    <location>
        <begin position="316"/>
        <end position="326"/>
    </location>
</feature>